<sequence>MTGTIGYMAPECHRKGKASKESDVYSFGVVALEMACGRRSIEPKYDENEASLVAWVWEAYENQRLFDLVDKKLSKDFDFKEMECLLIVGLWCAHPIDTVRPSIKQAMQVLNFDTALPNLLSKITIPMYDIPNIPILKTREAYSSHLSITVPR</sequence>
<evidence type="ECO:0000256" key="8">
    <source>
        <dbReference type="ARBA" id="ARBA00022741"/>
    </source>
</evidence>
<comment type="subcellular location">
    <subcellularLocation>
        <location evidence="1">Cell membrane</location>
        <topology evidence="1">Single-pass type I membrane protein</topology>
    </subcellularLocation>
</comment>
<keyword evidence="13" id="KW-0325">Glycoprotein</keyword>
<evidence type="ECO:0000256" key="4">
    <source>
        <dbReference type="ARBA" id="ARBA00022475"/>
    </source>
</evidence>
<evidence type="ECO:0000313" key="16">
    <source>
        <dbReference type="Proteomes" id="UP001054252"/>
    </source>
</evidence>
<dbReference type="GO" id="GO:0030246">
    <property type="term" value="F:carbohydrate binding"/>
    <property type="evidence" value="ECO:0007669"/>
    <property type="project" value="UniProtKB-KW"/>
</dbReference>
<evidence type="ECO:0000256" key="6">
    <source>
        <dbReference type="ARBA" id="ARBA00022729"/>
    </source>
</evidence>
<proteinExistence type="inferred from homology"/>
<evidence type="ECO:0000256" key="11">
    <source>
        <dbReference type="ARBA" id="ARBA00023136"/>
    </source>
</evidence>
<keyword evidence="10" id="KW-1133">Transmembrane helix</keyword>
<evidence type="ECO:0000256" key="9">
    <source>
        <dbReference type="ARBA" id="ARBA00022840"/>
    </source>
</evidence>
<accession>A0AAV5KQ17</accession>
<name>A0AAV5KQ17_9ROSI</name>
<dbReference type="Gene3D" id="1.10.510.10">
    <property type="entry name" value="Transferase(Phosphotransferase) domain 1"/>
    <property type="match status" value="1"/>
</dbReference>
<gene>
    <name evidence="15" type="ORF">SLEP1_g35906</name>
</gene>
<keyword evidence="9" id="KW-0067">ATP-binding</keyword>
<keyword evidence="16" id="KW-1185">Reference proteome</keyword>
<dbReference type="GO" id="GO:0005886">
    <property type="term" value="C:plasma membrane"/>
    <property type="evidence" value="ECO:0007669"/>
    <property type="project" value="UniProtKB-SubCell"/>
</dbReference>
<dbReference type="FunFam" id="1.10.510.10:FF:000240">
    <property type="entry name" value="Lectin-domain containing receptor kinase A4.3"/>
    <property type="match status" value="1"/>
</dbReference>
<dbReference type="InterPro" id="IPR011009">
    <property type="entry name" value="Kinase-like_dom_sf"/>
</dbReference>
<dbReference type="GO" id="GO:0002229">
    <property type="term" value="P:defense response to oomycetes"/>
    <property type="evidence" value="ECO:0007669"/>
    <property type="project" value="UniProtKB-ARBA"/>
</dbReference>
<keyword evidence="8" id="KW-0547">Nucleotide-binding</keyword>
<keyword evidence="5" id="KW-0812">Transmembrane</keyword>
<dbReference type="AlphaFoldDB" id="A0AAV5KQ17"/>
<keyword evidence="7" id="KW-0430">Lectin</keyword>
<keyword evidence="12" id="KW-0675">Receptor</keyword>
<comment type="similarity">
    <text evidence="2">In the N-terminal section; belongs to the leguminous lectin family.</text>
</comment>
<evidence type="ECO:0000259" key="14">
    <source>
        <dbReference type="PROSITE" id="PS50011"/>
    </source>
</evidence>
<evidence type="ECO:0000256" key="3">
    <source>
        <dbReference type="ARBA" id="ARBA00010217"/>
    </source>
</evidence>
<evidence type="ECO:0000256" key="12">
    <source>
        <dbReference type="ARBA" id="ARBA00023170"/>
    </source>
</evidence>
<keyword evidence="11" id="KW-0472">Membrane</keyword>
<dbReference type="InterPro" id="IPR000719">
    <property type="entry name" value="Prot_kinase_dom"/>
</dbReference>
<protein>
    <recommendedName>
        <fullName evidence="14">Protein kinase domain-containing protein</fullName>
    </recommendedName>
</protein>
<feature type="domain" description="Protein kinase" evidence="14">
    <location>
        <begin position="1"/>
        <end position="97"/>
    </location>
</feature>
<reference evidence="15 16" key="1">
    <citation type="journal article" date="2021" name="Commun. Biol.">
        <title>The genome of Shorea leprosula (Dipterocarpaceae) highlights the ecological relevance of drought in aseasonal tropical rainforests.</title>
        <authorList>
            <person name="Ng K.K.S."/>
            <person name="Kobayashi M.J."/>
            <person name="Fawcett J.A."/>
            <person name="Hatakeyama M."/>
            <person name="Paape T."/>
            <person name="Ng C.H."/>
            <person name="Ang C.C."/>
            <person name="Tnah L.H."/>
            <person name="Lee C.T."/>
            <person name="Nishiyama T."/>
            <person name="Sese J."/>
            <person name="O'Brien M.J."/>
            <person name="Copetti D."/>
            <person name="Mohd Noor M.I."/>
            <person name="Ong R.C."/>
            <person name="Putra M."/>
            <person name="Sireger I.Z."/>
            <person name="Indrioko S."/>
            <person name="Kosugi Y."/>
            <person name="Izuno A."/>
            <person name="Isagi Y."/>
            <person name="Lee S.L."/>
            <person name="Shimizu K.K."/>
        </authorList>
    </citation>
    <scope>NUCLEOTIDE SEQUENCE [LARGE SCALE GENOMIC DNA]</scope>
    <source>
        <strain evidence="15">214</strain>
    </source>
</reference>
<evidence type="ECO:0000256" key="7">
    <source>
        <dbReference type="ARBA" id="ARBA00022734"/>
    </source>
</evidence>
<evidence type="ECO:0000256" key="2">
    <source>
        <dbReference type="ARBA" id="ARBA00008536"/>
    </source>
</evidence>
<keyword evidence="4" id="KW-1003">Cell membrane</keyword>
<keyword evidence="6" id="KW-0732">Signal</keyword>
<organism evidence="15 16">
    <name type="scientific">Rubroshorea leprosula</name>
    <dbReference type="NCBI Taxonomy" id="152421"/>
    <lineage>
        <taxon>Eukaryota</taxon>
        <taxon>Viridiplantae</taxon>
        <taxon>Streptophyta</taxon>
        <taxon>Embryophyta</taxon>
        <taxon>Tracheophyta</taxon>
        <taxon>Spermatophyta</taxon>
        <taxon>Magnoliopsida</taxon>
        <taxon>eudicotyledons</taxon>
        <taxon>Gunneridae</taxon>
        <taxon>Pentapetalae</taxon>
        <taxon>rosids</taxon>
        <taxon>malvids</taxon>
        <taxon>Malvales</taxon>
        <taxon>Dipterocarpaceae</taxon>
        <taxon>Rubroshorea</taxon>
    </lineage>
</organism>
<evidence type="ECO:0000256" key="13">
    <source>
        <dbReference type="ARBA" id="ARBA00023180"/>
    </source>
</evidence>
<dbReference type="SUPFAM" id="SSF56112">
    <property type="entry name" value="Protein kinase-like (PK-like)"/>
    <property type="match status" value="1"/>
</dbReference>
<dbReference type="GO" id="GO:0005524">
    <property type="term" value="F:ATP binding"/>
    <property type="evidence" value="ECO:0007669"/>
    <property type="project" value="UniProtKB-KW"/>
</dbReference>
<evidence type="ECO:0000256" key="5">
    <source>
        <dbReference type="ARBA" id="ARBA00022692"/>
    </source>
</evidence>
<dbReference type="EMBL" id="BPVZ01000072">
    <property type="protein sequence ID" value="GKV26641.1"/>
    <property type="molecule type" value="Genomic_DNA"/>
</dbReference>
<evidence type="ECO:0000313" key="15">
    <source>
        <dbReference type="EMBL" id="GKV26641.1"/>
    </source>
</evidence>
<dbReference type="GO" id="GO:0004672">
    <property type="term" value="F:protein kinase activity"/>
    <property type="evidence" value="ECO:0007669"/>
    <property type="project" value="InterPro"/>
</dbReference>
<evidence type="ECO:0000256" key="1">
    <source>
        <dbReference type="ARBA" id="ARBA00004251"/>
    </source>
</evidence>
<dbReference type="Pfam" id="PF00069">
    <property type="entry name" value="Pkinase"/>
    <property type="match status" value="1"/>
</dbReference>
<comment type="caution">
    <text evidence="15">The sequence shown here is derived from an EMBL/GenBank/DDBJ whole genome shotgun (WGS) entry which is preliminary data.</text>
</comment>
<evidence type="ECO:0000256" key="10">
    <source>
        <dbReference type="ARBA" id="ARBA00022989"/>
    </source>
</evidence>
<dbReference type="PANTHER" id="PTHR27007">
    <property type="match status" value="1"/>
</dbReference>
<comment type="similarity">
    <text evidence="3">In the C-terminal section; belongs to the protein kinase superfamily. Ser/Thr protein kinase family.</text>
</comment>
<dbReference type="InterPro" id="IPR050528">
    <property type="entry name" value="L-type_Lectin-RKs"/>
</dbReference>
<dbReference type="Proteomes" id="UP001054252">
    <property type="component" value="Unassembled WGS sequence"/>
</dbReference>
<dbReference type="PROSITE" id="PS50011">
    <property type="entry name" value="PROTEIN_KINASE_DOM"/>
    <property type="match status" value="1"/>
</dbReference>